<evidence type="ECO:0000313" key="1">
    <source>
        <dbReference type="EMBL" id="AOQ25957.1"/>
    </source>
</evidence>
<dbReference type="AlphaFoldDB" id="A0A1C9LUH4"/>
<sequence length="78" mass="8994">MNLEIIEEAAFVMNEAKHRFTGSQKEFVVQFAFKTANKDLTSKLIEELRQSENETQSAQIIQNYSAMIQEKPNWVAPC</sequence>
<reference evidence="1" key="1">
    <citation type="submission" date="2016-06" db="EMBL/GenBank/DDBJ databases">
        <title>Presence of the optrA gene in methicillin-resistant Staphylococcus sciuri of porcine origin.</title>
        <authorList>
            <person name="Fan R."/>
            <person name="Li D."/>
            <person name="Wang Y."/>
            <person name="He T."/>
            <person name="Schwarz S."/>
            <person name="Wu C."/>
        </authorList>
    </citation>
    <scope>NUCLEOTIDE SEQUENCE</scope>
    <source>
        <strain evidence="1">S49-1</strain>
    </source>
</reference>
<accession>A0A1C9LUH4</accession>
<dbReference type="EMBL" id="KX447572">
    <property type="protein sequence ID" value="AOQ25957.1"/>
    <property type="molecule type" value="Genomic_DNA"/>
</dbReference>
<proteinExistence type="predicted"/>
<name>A0A1C9LUH4_MAMSC</name>
<dbReference type="RefSeq" id="WP_159314662.1">
    <property type="nucleotide sequence ID" value="NZ_CP065795.1"/>
</dbReference>
<organism evidence="1">
    <name type="scientific">Mammaliicoccus sciuri</name>
    <name type="common">Staphylococcus sciuri</name>
    <dbReference type="NCBI Taxonomy" id="1296"/>
    <lineage>
        <taxon>Bacteria</taxon>
        <taxon>Bacillati</taxon>
        <taxon>Bacillota</taxon>
        <taxon>Bacilli</taxon>
        <taxon>Bacillales</taxon>
        <taxon>Staphylococcaceae</taxon>
        <taxon>Mammaliicoccus</taxon>
    </lineage>
</organism>
<dbReference type="GeneID" id="86911118"/>
<protein>
    <submittedName>
        <fullName evidence="1">Uncharacterized protein</fullName>
    </submittedName>
</protein>